<dbReference type="SFLD" id="SFLDG01135">
    <property type="entry name" value="C1.5.6:_HAD__Beta-PGM__Phospha"/>
    <property type="match status" value="1"/>
</dbReference>
<dbReference type="GO" id="GO:0008967">
    <property type="term" value="F:phosphoglycolate phosphatase activity"/>
    <property type="evidence" value="ECO:0007669"/>
    <property type="project" value="TreeGrafter"/>
</dbReference>
<dbReference type="SFLD" id="SFLDG01129">
    <property type="entry name" value="C1.5:_HAD__Beta-PGM__Phosphata"/>
    <property type="match status" value="1"/>
</dbReference>
<name>A0A2N3G4D9_9ACTN</name>
<dbReference type="Pfam" id="PF13419">
    <property type="entry name" value="HAD_2"/>
    <property type="match status" value="1"/>
</dbReference>
<comment type="similarity">
    <text evidence="1">Belongs to the HAD-like hydrolase superfamily. CbbY/CbbZ/Gph/YieH family.</text>
</comment>
<dbReference type="SFLD" id="SFLDS00003">
    <property type="entry name" value="Haloacid_Dehalogenase"/>
    <property type="match status" value="1"/>
</dbReference>
<evidence type="ECO:0000256" key="2">
    <source>
        <dbReference type="ARBA" id="ARBA00023137"/>
    </source>
</evidence>
<reference evidence="6 7" key="1">
    <citation type="journal article" date="2017" name="ISME J.">
        <title>Potential for microbial H2 and metal transformations associated with novel bacteria and archaea in deep terrestrial subsurface sediments.</title>
        <authorList>
            <person name="Hernsdorf A.W."/>
            <person name="Amano Y."/>
            <person name="Miyakawa K."/>
            <person name="Ise K."/>
            <person name="Suzuki Y."/>
            <person name="Anantharaman K."/>
            <person name="Probst A."/>
            <person name="Burstein D."/>
            <person name="Thomas B.C."/>
            <person name="Banfield J.F."/>
        </authorList>
    </citation>
    <scope>NUCLEOTIDE SEQUENCE [LARGE SCALE GENOMIC DNA]</scope>
    <source>
        <strain evidence="6">HGW-Actinobacteria-3</strain>
    </source>
</reference>
<comment type="catalytic activity">
    <reaction evidence="3">
        <text>L-tyrosyl-[protein] + ATP = O-phospho-L-tyrosyl-[protein] + ADP + H(+)</text>
        <dbReference type="Rhea" id="RHEA:10596"/>
        <dbReference type="Rhea" id="RHEA-COMP:10136"/>
        <dbReference type="Rhea" id="RHEA-COMP:20101"/>
        <dbReference type="ChEBI" id="CHEBI:15378"/>
        <dbReference type="ChEBI" id="CHEBI:30616"/>
        <dbReference type="ChEBI" id="CHEBI:46858"/>
        <dbReference type="ChEBI" id="CHEBI:61978"/>
        <dbReference type="ChEBI" id="CHEBI:456216"/>
    </reaction>
    <physiologicalReaction direction="left-to-right" evidence="3">
        <dbReference type="Rhea" id="RHEA:10597"/>
    </physiologicalReaction>
</comment>
<dbReference type="PANTHER" id="PTHR43434:SF1">
    <property type="entry name" value="PHOSPHOGLYCOLATE PHOSPHATASE"/>
    <property type="match status" value="1"/>
</dbReference>
<evidence type="ECO:0000256" key="3">
    <source>
        <dbReference type="ARBA" id="ARBA00050405"/>
    </source>
</evidence>
<dbReference type="GO" id="GO:0005829">
    <property type="term" value="C:cytosol"/>
    <property type="evidence" value="ECO:0007669"/>
    <property type="project" value="TreeGrafter"/>
</dbReference>
<dbReference type="FunFam" id="3.40.50.1000:FF:000022">
    <property type="entry name" value="Phosphoglycolate phosphatase"/>
    <property type="match status" value="1"/>
</dbReference>
<dbReference type="PANTHER" id="PTHR43434">
    <property type="entry name" value="PHOSPHOGLYCOLATE PHOSPHATASE"/>
    <property type="match status" value="1"/>
</dbReference>
<dbReference type="Gene3D" id="3.40.50.1000">
    <property type="entry name" value="HAD superfamily/HAD-like"/>
    <property type="match status" value="1"/>
</dbReference>
<dbReference type="InterPro" id="IPR036412">
    <property type="entry name" value="HAD-like_sf"/>
</dbReference>
<dbReference type="InterPro" id="IPR050155">
    <property type="entry name" value="HAD-like_hydrolase_sf"/>
</dbReference>
<gene>
    <name evidence="6" type="primary">gph</name>
    <name evidence="6" type="ORF">CVT63_08135</name>
</gene>
<proteinExistence type="inferred from homology"/>
<evidence type="ECO:0000256" key="4">
    <source>
        <dbReference type="ARBA" id="ARBA00069527"/>
    </source>
</evidence>
<evidence type="ECO:0000313" key="6">
    <source>
        <dbReference type="EMBL" id="PKQ27414.1"/>
    </source>
</evidence>
<accession>A0A2N3G4D9</accession>
<evidence type="ECO:0000256" key="1">
    <source>
        <dbReference type="ARBA" id="ARBA00006171"/>
    </source>
</evidence>
<keyword evidence="2" id="KW-0829">Tyrosine-protein kinase</keyword>
<dbReference type="InterPro" id="IPR023198">
    <property type="entry name" value="PGP-like_dom2"/>
</dbReference>
<organism evidence="6 7">
    <name type="scientific">Candidatus Anoxymicrobium japonicum</name>
    <dbReference type="NCBI Taxonomy" id="2013648"/>
    <lineage>
        <taxon>Bacteria</taxon>
        <taxon>Bacillati</taxon>
        <taxon>Actinomycetota</taxon>
        <taxon>Candidatus Geothermincolia</taxon>
        <taxon>Candidatus Geothermincolales</taxon>
        <taxon>Candidatus Anoxymicrobiaceae</taxon>
        <taxon>Candidatus Anoxymicrobium</taxon>
    </lineage>
</organism>
<evidence type="ECO:0000256" key="5">
    <source>
        <dbReference type="ARBA" id="ARBA00080335"/>
    </source>
</evidence>
<sequence>MIRLVMYDLDGTLLDTASEIAAAVNLTLAEFGAETVDEWRVRAWIGYGAAKLIEEVWRTMKPGARLDDVMTTFSRHYRETVGKSSRPFPHVMETLQKVKALGIKQAVITNKESSFTQRVLEKHGMTDLFDLVISGDTLPVRKPDPAVIRHCLQTLHETAERSLYVGDSDIDVATAKGAGVMCWAVPYGYNSGRDIRQAGADRLIDDLRAVHDYLQDNIECEV</sequence>
<protein>
    <recommendedName>
        <fullName evidence="4">Tyrosine-protein kinase PtkA</fullName>
    </recommendedName>
    <alternativeName>
        <fullName evidence="5">Protein tyrosine kinase A</fullName>
    </alternativeName>
</protein>
<dbReference type="PRINTS" id="PR00413">
    <property type="entry name" value="HADHALOGNASE"/>
</dbReference>
<dbReference type="GO" id="GO:0006281">
    <property type="term" value="P:DNA repair"/>
    <property type="evidence" value="ECO:0007669"/>
    <property type="project" value="TreeGrafter"/>
</dbReference>
<dbReference type="Gene3D" id="1.10.150.240">
    <property type="entry name" value="Putative phosphatase, domain 2"/>
    <property type="match status" value="1"/>
</dbReference>
<dbReference type="AlphaFoldDB" id="A0A2N3G4D9"/>
<keyword evidence="2" id="KW-0418">Kinase</keyword>
<keyword evidence="2" id="KW-0808">Transferase</keyword>
<evidence type="ECO:0000313" key="7">
    <source>
        <dbReference type="Proteomes" id="UP000233654"/>
    </source>
</evidence>
<dbReference type="EMBL" id="PHEX01000108">
    <property type="protein sequence ID" value="PKQ27414.1"/>
    <property type="molecule type" value="Genomic_DNA"/>
</dbReference>
<dbReference type="SUPFAM" id="SSF56784">
    <property type="entry name" value="HAD-like"/>
    <property type="match status" value="1"/>
</dbReference>
<comment type="caution">
    <text evidence="6">The sequence shown here is derived from an EMBL/GenBank/DDBJ whole genome shotgun (WGS) entry which is preliminary data.</text>
</comment>
<dbReference type="InterPro" id="IPR041492">
    <property type="entry name" value="HAD_2"/>
</dbReference>
<dbReference type="NCBIfam" id="TIGR01509">
    <property type="entry name" value="HAD-SF-IA-v3"/>
    <property type="match status" value="1"/>
</dbReference>
<dbReference type="InterPro" id="IPR023214">
    <property type="entry name" value="HAD_sf"/>
</dbReference>
<dbReference type="InterPro" id="IPR006439">
    <property type="entry name" value="HAD-SF_hydro_IA"/>
</dbReference>
<dbReference type="Proteomes" id="UP000233654">
    <property type="component" value="Unassembled WGS sequence"/>
</dbReference>
<dbReference type="GO" id="GO:0004713">
    <property type="term" value="F:protein tyrosine kinase activity"/>
    <property type="evidence" value="ECO:0007669"/>
    <property type="project" value="UniProtKB-KW"/>
</dbReference>
<dbReference type="NCBIfam" id="TIGR01549">
    <property type="entry name" value="HAD-SF-IA-v1"/>
    <property type="match status" value="1"/>
</dbReference>